<evidence type="ECO:0000256" key="5">
    <source>
        <dbReference type="SAM" id="Phobius"/>
    </source>
</evidence>
<keyword evidence="3 5" id="KW-1133">Transmembrane helix</keyword>
<dbReference type="OrthoDB" id="48231at2"/>
<dbReference type="InterPro" id="IPR022930">
    <property type="entry name" value="UPF0316"/>
</dbReference>
<dbReference type="InterPro" id="IPR044035">
    <property type="entry name" value="DUF5698"/>
</dbReference>
<evidence type="ECO:0000313" key="7">
    <source>
        <dbReference type="EMBL" id="TCS90480.1"/>
    </source>
</evidence>
<evidence type="ECO:0000256" key="3">
    <source>
        <dbReference type="ARBA" id="ARBA00022989"/>
    </source>
</evidence>
<feature type="transmembrane region" description="Helical" evidence="5">
    <location>
        <begin position="37"/>
        <end position="56"/>
    </location>
</feature>
<evidence type="ECO:0000256" key="2">
    <source>
        <dbReference type="ARBA" id="ARBA00022692"/>
    </source>
</evidence>
<dbReference type="PANTHER" id="PTHR40060">
    <property type="entry name" value="UPF0316 PROTEIN YEBE"/>
    <property type="match status" value="1"/>
</dbReference>
<evidence type="ECO:0000256" key="4">
    <source>
        <dbReference type="ARBA" id="ARBA00023136"/>
    </source>
</evidence>
<comment type="caution">
    <text evidence="7">The sequence shown here is derived from an EMBL/GenBank/DDBJ whole genome shotgun (WGS) entry which is preliminary data.</text>
</comment>
<dbReference type="RefSeq" id="WP_132026719.1">
    <property type="nucleotide sequence ID" value="NZ_CP068564.1"/>
</dbReference>
<evidence type="ECO:0000259" key="6">
    <source>
        <dbReference type="Pfam" id="PF18955"/>
    </source>
</evidence>
<dbReference type="PANTHER" id="PTHR40060:SF1">
    <property type="entry name" value="UPF0316 PROTEIN YEBE"/>
    <property type="match status" value="1"/>
</dbReference>
<dbReference type="EMBL" id="SMAE01000004">
    <property type="protein sequence ID" value="TCS90480.1"/>
    <property type="molecule type" value="Genomic_DNA"/>
</dbReference>
<gene>
    <name evidence="7" type="ORF">EDD65_10420</name>
</gene>
<dbReference type="Proteomes" id="UP000294567">
    <property type="component" value="Unassembled WGS sequence"/>
</dbReference>
<dbReference type="Pfam" id="PF18955">
    <property type="entry name" value="DUF5698"/>
    <property type="match status" value="1"/>
</dbReference>
<keyword evidence="4 5" id="KW-0472">Membrane</keyword>
<feature type="domain" description="DUF5698" evidence="6">
    <location>
        <begin position="24"/>
        <end position="79"/>
    </location>
</feature>
<protein>
    <submittedName>
        <fullName evidence="7">Uncharacterized protein YebE (UPF0316 family)</fullName>
    </submittedName>
</protein>
<sequence length="178" mass="20033">MTKEMIISLIVLFVITAFTNVLSTLKTIFMSKKIMKPVYLLVFVDAIIFATIVSKVTSGDGIQFIISYALGRSVGVFIGDKLEDRLALGVLEIDLFLNNKHKMIQLADRLREVGYTVNNYSGRGNNGNKRYKIEVVVARKEFDTFKHILKEYGIKNPTLKIKDLYKVDGKITTTSTSA</sequence>
<keyword evidence="2 5" id="KW-0812">Transmembrane</keyword>
<dbReference type="AlphaFoldDB" id="A0A4R3L0M6"/>
<name>A0A4R3L0M6_9FIRM</name>
<proteinExistence type="predicted"/>
<keyword evidence="1" id="KW-1003">Cell membrane</keyword>
<keyword evidence="8" id="KW-1185">Reference proteome</keyword>
<organism evidence="7 8">
    <name type="scientific">Keratinibaculum paraultunense</name>
    <dbReference type="NCBI Taxonomy" id="1278232"/>
    <lineage>
        <taxon>Bacteria</taxon>
        <taxon>Bacillati</taxon>
        <taxon>Bacillota</taxon>
        <taxon>Tissierellia</taxon>
        <taxon>Tissierellales</taxon>
        <taxon>Tepidimicrobiaceae</taxon>
        <taxon>Keratinibaculum</taxon>
    </lineage>
</organism>
<evidence type="ECO:0000313" key="8">
    <source>
        <dbReference type="Proteomes" id="UP000294567"/>
    </source>
</evidence>
<feature type="transmembrane region" description="Helical" evidence="5">
    <location>
        <begin position="6"/>
        <end position="25"/>
    </location>
</feature>
<reference evidence="7 8" key="1">
    <citation type="submission" date="2019-03" db="EMBL/GenBank/DDBJ databases">
        <title>Genomic Encyclopedia of Type Strains, Phase IV (KMG-IV): sequencing the most valuable type-strain genomes for metagenomic binning, comparative biology and taxonomic classification.</title>
        <authorList>
            <person name="Goeker M."/>
        </authorList>
    </citation>
    <scope>NUCLEOTIDE SEQUENCE [LARGE SCALE GENOMIC DNA]</scope>
    <source>
        <strain evidence="7 8">DSM 26752</strain>
    </source>
</reference>
<evidence type="ECO:0000256" key="1">
    <source>
        <dbReference type="ARBA" id="ARBA00022475"/>
    </source>
</evidence>
<accession>A0A4R3L0M6</accession>